<organism evidence="1 2">
    <name type="scientific">Streptomyces longisporus</name>
    <dbReference type="NCBI Taxonomy" id="1948"/>
    <lineage>
        <taxon>Bacteria</taxon>
        <taxon>Bacillati</taxon>
        <taxon>Actinomycetota</taxon>
        <taxon>Actinomycetes</taxon>
        <taxon>Kitasatosporales</taxon>
        <taxon>Streptomycetaceae</taxon>
        <taxon>Streptomyces</taxon>
    </lineage>
</organism>
<name>A0ABN3LGG7_STRLO</name>
<sequence>MKHVMERAGVALHDVCATTGRKPALFRELIETALSGTGHAIPAQQRAYVQAIREALDAATKISIYAGALRDEHSPGIAHRRAVNTREFAPI</sequence>
<comment type="caution">
    <text evidence="1">The sequence shown here is derived from an EMBL/GenBank/DDBJ whole genome shotgun (WGS) entry which is preliminary data.</text>
</comment>
<dbReference type="Proteomes" id="UP001501777">
    <property type="component" value="Unassembled WGS sequence"/>
</dbReference>
<accession>A0ABN3LGG7</accession>
<dbReference type="RefSeq" id="WP_344399949.1">
    <property type="nucleotide sequence ID" value="NZ_BAAASG010000006.1"/>
</dbReference>
<evidence type="ECO:0000313" key="2">
    <source>
        <dbReference type="Proteomes" id="UP001501777"/>
    </source>
</evidence>
<evidence type="ECO:0000313" key="1">
    <source>
        <dbReference type="EMBL" id="GAA2483867.1"/>
    </source>
</evidence>
<reference evidence="1 2" key="1">
    <citation type="journal article" date="2019" name="Int. J. Syst. Evol. Microbiol.">
        <title>The Global Catalogue of Microorganisms (GCM) 10K type strain sequencing project: providing services to taxonomists for standard genome sequencing and annotation.</title>
        <authorList>
            <consortium name="The Broad Institute Genomics Platform"/>
            <consortium name="The Broad Institute Genome Sequencing Center for Infectious Disease"/>
            <person name="Wu L."/>
            <person name="Ma J."/>
        </authorList>
    </citation>
    <scope>NUCLEOTIDE SEQUENCE [LARGE SCALE GENOMIC DNA]</scope>
    <source>
        <strain evidence="1 2">JCM 4395</strain>
    </source>
</reference>
<proteinExistence type="predicted"/>
<gene>
    <name evidence="1" type="ORF">GCM10010276_21880</name>
</gene>
<dbReference type="EMBL" id="BAAASG010000006">
    <property type="protein sequence ID" value="GAA2483867.1"/>
    <property type="molecule type" value="Genomic_DNA"/>
</dbReference>
<protein>
    <submittedName>
        <fullName evidence="1">Uncharacterized protein</fullName>
    </submittedName>
</protein>
<keyword evidence="2" id="KW-1185">Reference proteome</keyword>